<dbReference type="EMBL" id="BRYB01004171">
    <property type="protein sequence ID" value="GMI26784.1"/>
    <property type="molecule type" value="Genomic_DNA"/>
</dbReference>
<evidence type="ECO:0008006" key="4">
    <source>
        <dbReference type="Google" id="ProtNLM"/>
    </source>
</evidence>
<dbReference type="PANTHER" id="PTHR32251:SF23">
    <property type="entry name" value="3-OXO-5-ALPHA-STEROID 4-DEHYDROGENASE (DUF1295)"/>
    <property type="match status" value="1"/>
</dbReference>
<dbReference type="InterPro" id="IPR010721">
    <property type="entry name" value="UstE-like"/>
</dbReference>
<feature type="transmembrane region" description="Helical" evidence="1">
    <location>
        <begin position="167"/>
        <end position="185"/>
    </location>
</feature>
<dbReference type="PANTHER" id="PTHR32251">
    <property type="entry name" value="3-OXO-5-ALPHA-STEROID 4-DEHYDROGENASE"/>
    <property type="match status" value="1"/>
</dbReference>
<evidence type="ECO:0000256" key="1">
    <source>
        <dbReference type="SAM" id="Phobius"/>
    </source>
</evidence>
<keyword evidence="1" id="KW-0812">Transmembrane</keyword>
<dbReference type="Pfam" id="PF06966">
    <property type="entry name" value="DUF1295"/>
    <property type="match status" value="1"/>
</dbReference>
<reference evidence="2 3" key="1">
    <citation type="journal article" date="2023" name="Commun. Biol.">
        <title>Genome analysis of Parmales, the sister group of diatoms, reveals the evolutionary specialization of diatoms from phago-mixotrophs to photoautotrophs.</title>
        <authorList>
            <person name="Ban H."/>
            <person name="Sato S."/>
            <person name="Yoshikawa S."/>
            <person name="Yamada K."/>
            <person name="Nakamura Y."/>
            <person name="Ichinomiya M."/>
            <person name="Sato N."/>
            <person name="Blanc-Mathieu R."/>
            <person name="Endo H."/>
            <person name="Kuwata A."/>
            <person name="Ogata H."/>
        </authorList>
    </citation>
    <scope>NUCLEOTIDE SEQUENCE [LARGE SCALE GENOMIC DNA]</scope>
</reference>
<proteinExistence type="predicted"/>
<protein>
    <recommendedName>
        <fullName evidence="4">Steroid 5-alpha reductase C-terminal domain-containing protein</fullName>
    </recommendedName>
</protein>
<keyword evidence="1" id="KW-1133">Transmembrane helix</keyword>
<gene>
    <name evidence="2" type="ORF">TeGR_g6350</name>
</gene>
<dbReference type="Proteomes" id="UP001165060">
    <property type="component" value="Unassembled WGS sequence"/>
</dbReference>
<name>A0ABQ6MI59_9STRA</name>
<feature type="transmembrane region" description="Helical" evidence="1">
    <location>
        <begin position="15"/>
        <end position="34"/>
    </location>
</feature>
<dbReference type="PROSITE" id="PS50244">
    <property type="entry name" value="S5A_REDUCTASE"/>
    <property type="match status" value="1"/>
</dbReference>
<accession>A0ABQ6MI59</accession>
<evidence type="ECO:0000313" key="2">
    <source>
        <dbReference type="EMBL" id="GMI26784.1"/>
    </source>
</evidence>
<sequence length="223" mass="25024">MIYSRSPSGDKDRQIATLCIICVWGFRLTHNFYARGGIGHEDWRYTDMREQFGKHFWWISLFSVFLGQTIFLFAPSLSIYGAMGSEDPMGAADWTGLAVCVIAVLLETVADTQMNNFIAAKKEGRCSDAVINEGLWAYSRHPNYLGEILFWWGLYLLGAGGSDGWVVAGPLTITALFVFVSVKLMEDRQLKNKGEAFRAYQRKVGSGLLLLPSFANEWIGQKL</sequence>
<comment type="caution">
    <text evidence="2">The sequence shown here is derived from an EMBL/GenBank/DDBJ whole genome shotgun (WGS) entry which is preliminary data.</text>
</comment>
<dbReference type="Gene3D" id="1.20.120.1630">
    <property type="match status" value="1"/>
</dbReference>
<keyword evidence="1" id="KW-0472">Membrane</keyword>
<organism evidence="2 3">
    <name type="scientific">Tetraparma gracilis</name>
    <dbReference type="NCBI Taxonomy" id="2962635"/>
    <lineage>
        <taxon>Eukaryota</taxon>
        <taxon>Sar</taxon>
        <taxon>Stramenopiles</taxon>
        <taxon>Ochrophyta</taxon>
        <taxon>Bolidophyceae</taxon>
        <taxon>Parmales</taxon>
        <taxon>Triparmaceae</taxon>
        <taxon>Tetraparma</taxon>
    </lineage>
</organism>
<keyword evidence="3" id="KW-1185">Reference proteome</keyword>
<feature type="transmembrane region" description="Helical" evidence="1">
    <location>
        <begin position="55"/>
        <end position="74"/>
    </location>
</feature>
<evidence type="ECO:0000313" key="3">
    <source>
        <dbReference type="Proteomes" id="UP001165060"/>
    </source>
</evidence>